<keyword evidence="4" id="KW-0238">DNA-binding</keyword>
<dbReference type="GO" id="GO:0009295">
    <property type="term" value="C:nucleoid"/>
    <property type="evidence" value="ECO:0007669"/>
    <property type="project" value="UniProtKB-SubCell"/>
</dbReference>
<keyword evidence="7" id="KW-1185">Reference proteome</keyword>
<protein>
    <submittedName>
        <fullName evidence="6">ParB/RepB/Spo0J family partition protein</fullName>
    </submittedName>
</protein>
<evidence type="ECO:0000313" key="6">
    <source>
        <dbReference type="EMBL" id="RDY21587.1"/>
    </source>
</evidence>
<dbReference type="RefSeq" id="WP_068912284.1">
    <property type="nucleotide sequence ID" value="NZ_MBEW02000006.1"/>
</dbReference>
<feature type="domain" description="HTH cro/C1-type" evidence="5">
    <location>
        <begin position="105"/>
        <end position="132"/>
    </location>
</feature>
<comment type="similarity">
    <text evidence="2">Belongs to the ParB family.</text>
</comment>
<dbReference type="PANTHER" id="PTHR33375:SF1">
    <property type="entry name" value="CHROMOSOME-PARTITIONING PROTEIN PARB-RELATED"/>
    <property type="match status" value="1"/>
</dbReference>
<accession>A0A371IM84</accession>
<dbReference type="GO" id="GO:0007059">
    <property type="term" value="P:chromosome segregation"/>
    <property type="evidence" value="ECO:0007669"/>
    <property type="project" value="UniProtKB-KW"/>
</dbReference>
<dbReference type="InterPro" id="IPR004437">
    <property type="entry name" value="ParB/RepB/Spo0J"/>
</dbReference>
<dbReference type="STRING" id="1871336.BBG48_01715"/>
<dbReference type="InterPro" id="IPR036086">
    <property type="entry name" value="ParB/Sulfiredoxin_sf"/>
</dbReference>
<dbReference type="SMART" id="SM00470">
    <property type="entry name" value="ParB"/>
    <property type="match status" value="1"/>
</dbReference>
<dbReference type="GO" id="GO:0045881">
    <property type="term" value="P:positive regulation of sporulation resulting in formation of a cellular spore"/>
    <property type="evidence" value="ECO:0007669"/>
    <property type="project" value="TreeGrafter"/>
</dbReference>
<keyword evidence="3" id="KW-0159">Chromosome partition</keyword>
<dbReference type="EMBL" id="MBEW02000006">
    <property type="protein sequence ID" value="RDY21587.1"/>
    <property type="molecule type" value="Genomic_DNA"/>
</dbReference>
<dbReference type="PANTHER" id="PTHR33375">
    <property type="entry name" value="CHROMOSOME-PARTITIONING PROTEIN PARB-RELATED"/>
    <property type="match status" value="1"/>
</dbReference>
<dbReference type="InterPro" id="IPR001387">
    <property type="entry name" value="Cro/C1-type_HTH"/>
</dbReference>
<dbReference type="PROSITE" id="PS50943">
    <property type="entry name" value="HTH_CROC1"/>
    <property type="match status" value="1"/>
</dbReference>
<organism evidence="6 7">
    <name type="scientific">Criibacterium bergeronii</name>
    <dbReference type="NCBI Taxonomy" id="1871336"/>
    <lineage>
        <taxon>Bacteria</taxon>
        <taxon>Bacillati</taxon>
        <taxon>Bacillota</taxon>
        <taxon>Clostridia</taxon>
        <taxon>Peptostreptococcales</taxon>
        <taxon>Filifactoraceae</taxon>
        <taxon>Criibacterium</taxon>
    </lineage>
</organism>
<dbReference type="Pfam" id="PF23552">
    <property type="entry name" value="ParB_C"/>
    <property type="match status" value="1"/>
</dbReference>
<dbReference type="SUPFAM" id="SSF110849">
    <property type="entry name" value="ParB/Sulfiredoxin"/>
    <property type="match status" value="1"/>
</dbReference>
<dbReference type="SUPFAM" id="SSF109709">
    <property type="entry name" value="KorB DNA-binding domain-like"/>
    <property type="match status" value="1"/>
</dbReference>
<dbReference type="Pfam" id="PF17762">
    <property type="entry name" value="HTH_ParB"/>
    <property type="match status" value="1"/>
</dbReference>
<evidence type="ECO:0000256" key="4">
    <source>
        <dbReference type="ARBA" id="ARBA00023125"/>
    </source>
</evidence>
<dbReference type="FunFam" id="3.90.1530.30:FF:000001">
    <property type="entry name" value="Chromosome partitioning protein ParB"/>
    <property type="match status" value="1"/>
</dbReference>
<dbReference type="InterPro" id="IPR003115">
    <property type="entry name" value="ParB_N"/>
</dbReference>
<dbReference type="NCBIfam" id="TIGR00180">
    <property type="entry name" value="parB_part"/>
    <property type="match status" value="1"/>
</dbReference>
<evidence type="ECO:0000256" key="1">
    <source>
        <dbReference type="ARBA" id="ARBA00004453"/>
    </source>
</evidence>
<gene>
    <name evidence="6" type="ORF">BBG48_004345</name>
</gene>
<evidence type="ECO:0000256" key="2">
    <source>
        <dbReference type="ARBA" id="ARBA00006295"/>
    </source>
</evidence>
<evidence type="ECO:0000313" key="7">
    <source>
        <dbReference type="Proteomes" id="UP000093352"/>
    </source>
</evidence>
<comment type="caution">
    <text evidence="6">The sequence shown here is derived from an EMBL/GenBank/DDBJ whole genome shotgun (WGS) entry which is preliminary data.</text>
</comment>
<proteinExistence type="inferred from homology"/>
<sequence length="254" mass="28671">MQIVEIEIDKIITDKDQPRKYFDEQKIDELASSISVHGLLSPVIVKNTGHSFALIAGERRLRACKKLGMKKIPAIIKQEENYQIVALIENIQRENLSALEEAIAINDIKVNNNFTQEQLAKLLGKTRTYIANKLRLLNLDDVSKKYLLDGKITEGHAKALLSQKNLAKREKLLEKILFGNLSVRDAEKSAKKQKPSDCKADLEEIKNILEDNLATKVDIQSSSNGGKITIEYFSDEELRSIVEKIIGSENYPII</sequence>
<reference evidence="6 7" key="1">
    <citation type="journal article" date="2016" name="Genome Announc.">
        <title>Draft Genome Sequence of Criibacterium bergeronii gen. nov., sp. nov., Strain CCRI-22567T, Isolated from a Vaginal Sample from a Woman with Bacterial Vaginosis.</title>
        <authorList>
            <person name="Maheux A.F."/>
            <person name="Berube E."/>
            <person name="Boudreau D.K."/>
            <person name="Raymond F."/>
            <person name="Corbeil J."/>
            <person name="Roy P.H."/>
            <person name="Boissinot M."/>
            <person name="Omar R.F."/>
        </authorList>
    </citation>
    <scope>NUCLEOTIDE SEQUENCE [LARGE SCALE GENOMIC DNA]</scope>
    <source>
        <strain evidence="6 7">CCRI-22567</strain>
    </source>
</reference>
<evidence type="ECO:0000259" key="5">
    <source>
        <dbReference type="PROSITE" id="PS50943"/>
    </source>
</evidence>
<dbReference type="InterPro" id="IPR050336">
    <property type="entry name" value="Chromosome_partition/occlusion"/>
</dbReference>
<dbReference type="Pfam" id="PF02195">
    <property type="entry name" value="ParB_N"/>
    <property type="match status" value="1"/>
</dbReference>
<dbReference type="FunFam" id="1.10.10.2830:FF:000001">
    <property type="entry name" value="Chromosome partitioning protein ParB"/>
    <property type="match status" value="1"/>
</dbReference>
<name>A0A371IM84_9FIRM</name>
<dbReference type="InterPro" id="IPR041468">
    <property type="entry name" value="HTH_ParB/Spo0J"/>
</dbReference>
<dbReference type="GO" id="GO:0003677">
    <property type="term" value="F:DNA binding"/>
    <property type="evidence" value="ECO:0007669"/>
    <property type="project" value="UniProtKB-KW"/>
</dbReference>
<comment type="subcellular location">
    <subcellularLocation>
        <location evidence="1">Cytoplasm</location>
        <location evidence="1">Nucleoid</location>
    </subcellularLocation>
</comment>
<dbReference type="Gene3D" id="1.10.10.2830">
    <property type="match status" value="1"/>
</dbReference>
<dbReference type="InterPro" id="IPR057240">
    <property type="entry name" value="ParB_dimer_C"/>
</dbReference>
<dbReference type="Gene3D" id="3.90.1530.30">
    <property type="match status" value="1"/>
</dbReference>
<evidence type="ECO:0000256" key="3">
    <source>
        <dbReference type="ARBA" id="ARBA00022829"/>
    </source>
</evidence>
<dbReference type="Proteomes" id="UP000093352">
    <property type="component" value="Unassembled WGS sequence"/>
</dbReference>
<dbReference type="AlphaFoldDB" id="A0A371IM84"/>
<dbReference type="GO" id="GO:0005694">
    <property type="term" value="C:chromosome"/>
    <property type="evidence" value="ECO:0007669"/>
    <property type="project" value="TreeGrafter"/>
</dbReference>